<dbReference type="InterPro" id="IPR000030">
    <property type="entry name" value="PPE_dom"/>
</dbReference>
<evidence type="ECO:0000256" key="2">
    <source>
        <dbReference type="SAM" id="MobiDB-lite"/>
    </source>
</evidence>
<dbReference type="SUPFAM" id="SSF140459">
    <property type="entry name" value="PE/PPE dimer-like"/>
    <property type="match status" value="1"/>
</dbReference>
<dbReference type="RefSeq" id="WP_065139540.1">
    <property type="nucleotide sequence ID" value="NZ_LZLM01000054.1"/>
</dbReference>
<feature type="region of interest" description="Disordered" evidence="2">
    <location>
        <begin position="342"/>
        <end position="361"/>
    </location>
</feature>
<proteinExistence type="inferred from homology"/>
<feature type="domain" description="PPE" evidence="3">
    <location>
        <begin position="3"/>
        <end position="165"/>
    </location>
</feature>
<evidence type="ECO:0000259" key="4">
    <source>
        <dbReference type="Pfam" id="PF12484"/>
    </source>
</evidence>
<dbReference type="GO" id="GO:0052572">
    <property type="term" value="P:response to host immune response"/>
    <property type="evidence" value="ECO:0007669"/>
    <property type="project" value="TreeGrafter"/>
</dbReference>
<evidence type="ECO:0000256" key="1">
    <source>
        <dbReference type="ARBA" id="ARBA00010652"/>
    </source>
</evidence>
<dbReference type="Gene3D" id="1.20.1260.20">
    <property type="entry name" value="PPE superfamily"/>
    <property type="match status" value="1"/>
</dbReference>
<feature type="region of interest" description="Disordered" evidence="2">
    <location>
        <begin position="295"/>
        <end position="319"/>
    </location>
</feature>
<sequence length="361" mass="34557">MSFVTLPPEVNSALIHAGAGATPLCAAAAAWEGLAAELWSSASVFDGVIAELAGGPWTGPASTMMVAAAAPYVGWMSSAACHAQSAAGQARAAATLFDAALTATVHPAVVTANRVSLVSLVATNLLGQNTPAIAATELDYEEMWAQDVAAMAGYQTGAVSVAAALAPPAVPPTIVTDVASQALSGISSALQSVVSSVPVESVASLAQLATLPVSMLLSPMMSFAQSVNGAGLASAAGLGAEVPTLAGKAAAGTPLSGAGGLGPAVAAGLGKGRLVGALSVPASWAGSMPDHTAPTALSALSAPPGSAVSSGGTPGLGGMPMMPMPMGGAGASGVPGGMLGRGGGSQVVQHRPSVIPRTGVG</sequence>
<gene>
    <name evidence="5" type="ORF">A5640_09065</name>
</gene>
<name>A0A1A3KR63_MYCAS</name>
<organism evidence="5 6">
    <name type="scientific">Mycobacterium asiaticum</name>
    <dbReference type="NCBI Taxonomy" id="1790"/>
    <lineage>
        <taxon>Bacteria</taxon>
        <taxon>Bacillati</taxon>
        <taxon>Actinomycetota</taxon>
        <taxon>Actinomycetes</taxon>
        <taxon>Mycobacteriales</taxon>
        <taxon>Mycobacteriaceae</taxon>
        <taxon>Mycobacterium</taxon>
    </lineage>
</organism>
<dbReference type="Pfam" id="PF12484">
    <property type="entry name" value="PPE-SVP"/>
    <property type="match status" value="1"/>
</dbReference>
<evidence type="ECO:0000259" key="3">
    <source>
        <dbReference type="Pfam" id="PF00823"/>
    </source>
</evidence>
<protein>
    <recommendedName>
        <fullName evidence="7">PPE family domain-containing protein</fullName>
    </recommendedName>
</protein>
<dbReference type="Pfam" id="PF00823">
    <property type="entry name" value="PPE"/>
    <property type="match status" value="1"/>
</dbReference>
<dbReference type="Proteomes" id="UP000093925">
    <property type="component" value="Unassembled WGS sequence"/>
</dbReference>
<dbReference type="AlphaFoldDB" id="A0A1A3KR63"/>
<evidence type="ECO:0008006" key="7">
    <source>
        <dbReference type="Google" id="ProtNLM"/>
    </source>
</evidence>
<feature type="compositionally biased region" description="Low complexity" evidence="2">
    <location>
        <begin position="295"/>
        <end position="311"/>
    </location>
</feature>
<reference evidence="5 6" key="1">
    <citation type="submission" date="2016-06" db="EMBL/GenBank/DDBJ databases">
        <authorList>
            <person name="Kjaerup R.B."/>
            <person name="Dalgaard T.S."/>
            <person name="Juul-Madsen H.R."/>
        </authorList>
    </citation>
    <scope>NUCLEOTIDE SEQUENCE [LARGE SCALE GENOMIC DNA]</scope>
    <source>
        <strain evidence="5 6">1276495.2</strain>
    </source>
</reference>
<dbReference type="PANTHER" id="PTHR46766:SF1">
    <property type="entry name" value="GLUTAMINE-RICH PROTEIN 2"/>
    <property type="match status" value="1"/>
</dbReference>
<dbReference type="InterPro" id="IPR038332">
    <property type="entry name" value="PPE_sf"/>
</dbReference>
<comment type="similarity">
    <text evidence="1">Belongs to the mycobacterial PPE family.</text>
</comment>
<dbReference type="EMBL" id="LZLM01000054">
    <property type="protein sequence ID" value="OBJ86863.1"/>
    <property type="molecule type" value="Genomic_DNA"/>
</dbReference>
<dbReference type="PANTHER" id="PTHR46766">
    <property type="entry name" value="GLUTAMINE-RICH PROTEIN 2"/>
    <property type="match status" value="1"/>
</dbReference>
<dbReference type="InterPro" id="IPR022171">
    <property type="entry name" value="PPE_C"/>
</dbReference>
<evidence type="ECO:0000313" key="5">
    <source>
        <dbReference type="EMBL" id="OBJ86863.1"/>
    </source>
</evidence>
<comment type="caution">
    <text evidence="5">The sequence shown here is derived from an EMBL/GenBank/DDBJ whole genome shotgun (WGS) entry which is preliminary data.</text>
</comment>
<accession>A0A1A3KR63</accession>
<dbReference type="FunFam" id="1.20.1260.20:FF:000001">
    <property type="entry name" value="PPE family protein PPE41"/>
    <property type="match status" value="1"/>
</dbReference>
<feature type="domain" description="PPE family C-terminal" evidence="4">
    <location>
        <begin position="266"/>
        <end position="357"/>
    </location>
</feature>
<evidence type="ECO:0000313" key="6">
    <source>
        <dbReference type="Proteomes" id="UP000093925"/>
    </source>
</evidence>